<dbReference type="Pfam" id="PF03816">
    <property type="entry name" value="LytR_cpsA_psr"/>
    <property type="match status" value="1"/>
</dbReference>
<dbReference type="PANTHER" id="PTHR33392:SF6">
    <property type="entry name" value="POLYISOPRENYL-TEICHOIC ACID--PEPTIDOGLYCAN TEICHOIC ACID TRANSFERASE TAGU"/>
    <property type="match status" value="1"/>
</dbReference>
<protein>
    <recommendedName>
        <fullName evidence="2">Cell envelope-related transcriptional attenuator domain-containing protein</fullName>
    </recommendedName>
</protein>
<dbReference type="InterPro" id="IPR004474">
    <property type="entry name" value="LytR_CpsA_psr"/>
</dbReference>
<name>A0A0K2H333_9CORY</name>
<evidence type="ECO:0000256" key="1">
    <source>
        <dbReference type="ARBA" id="ARBA00006068"/>
    </source>
</evidence>
<sequence length="317" mass="34206">MLLIIVMVLAATLWWHIRPVSQLSDVETSADQPRTILLLGIDSSSSQFEAQRSDVMMLIRTRENPRWIDIVSVPRDSQVTMPKCTGSHAGEMDKLNAAFAYGSITGDDTNSGTVPDSPAAAGMSCAATALSEASGISIHDSVAITFSGATDTIDALGGVDLPTDKNGLIVRNSKRPESAASEPSATPMVRHFTGAEVLKQLRARKTVADGSDLARINRQQEILGAILDYFRQREIVDNRGTIQSISDFTILLNTLAGETKHTLGIGEMQQLLRAVVSTPVSSATLPTRMAPDGVNVAWGSQAEEFWKLYREGIDLPR</sequence>
<gene>
    <name evidence="3" type="ORF">CLAC_00320</name>
</gene>
<proteinExistence type="inferred from homology"/>
<accession>A0A0K2H333</accession>
<reference evidence="3 4" key="1">
    <citation type="submission" date="2013-10" db="EMBL/GenBank/DDBJ databases">
        <title>Complete genome sequence of Corynebacterium lactis DSM 45799(T), isolated from raw cow milk.</title>
        <authorList>
            <person name="Ruckert C."/>
            <person name="Albersmeier A."/>
            <person name="Lipski A."/>
            <person name="Kalinowski J."/>
        </authorList>
    </citation>
    <scope>NUCLEOTIDE SEQUENCE [LARGE SCALE GENOMIC DNA]</scope>
    <source>
        <strain evidence="3 4">RW2-5</strain>
    </source>
</reference>
<evidence type="ECO:0000313" key="3">
    <source>
        <dbReference type="EMBL" id="ALA68343.1"/>
    </source>
</evidence>
<dbReference type="AlphaFoldDB" id="A0A0K2H333"/>
<comment type="similarity">
    <text evidence="1">Belongs to the LytR/CpsA/Psr (LCP) family.</text>
</comment>
<keyword evidence="4" id="KW-1185">Reference proteome</keyword>
<evidence type="ECO:0000259" key="2">
    <source>
        <dbReference type="Pfam" id="PF03816"/>
    </source>
</evidence>
<organism evidence="3 4">
    <name type="scientific">Corynebacterium lactis RW2-5</name>
    <dbReference type="NCBI Taxonomy" id="1408189"/>
    <lineage>
        <taxon>Bacteria</taxon>
        <taxon>Bacillati</taxon>
        <taxon>Actinomycetota</taxon>
        <taxon>Actinomycetes</taxon>
        <taxon>Mycobacteriales</taxon>
        <taxon>Corynebacteriaceae</taxon>
        <taxon>Corynebacterium</taxon>
    </lineage>
</organism>
<dbReference type="Gene3D" id="3.40.630.190">
    <property type="entry name" value="LCP protein"/>
    <property type="match status" value="1"/>
</dbReference>
<dbReference type="InterPro" id="IPR050922">
    <property type="entry name" value="LytR/CpsA/Psr_CW_biosynth"/>
</dbReference>
<dbReference type="PANTHER" id="PTHR33392">
    <property type="entry name" value="POLYISOPRENYL-TEICHOIC ACID--PEPTIDOGLYCAN TEICHOIC ACID TRANSFERASE TAGU"/>
    <property type="match status" value="1"/>
</dbReference>
<dbReference type="NCBIfam" id="TIGR00350">
    <property type="entry name" value="lytR_cpsA_psr"/>
    <property type="match status" value="1"/>
</dbReference>
<dbReference type="PATRIC" id="fig|1408189.4.peg.66"/>
<dbReference type="EMBL" id="CP006841">
    <property type="protein sequence ID" value="ALA68343.1"/>
    <property type="molecule type" value="Genomic_DNA"/>
</dbReference>
<evidence type="ECO:0000313" key="4">
    <source>
        <dbReference type="Proteomes" id="UP000058446"/>
    </source>
</evidence>
<dbReference type="STRING" id="1408189.CLAC_00320"/>
<feature type="domain" description="Cell envelope-related transcriptional attenuator" evidence="2">
    <location>
        <begin position="52"/>
        <end position="228"/>
    </location>
</feature>
<dbReference type="Proteomes" id="UP000058446">
    <property type="component" value="Chromosome"/>
</dbReference>
<dbReference type="KEGG" id="clw:CLAC_00320"/>